<dbReference type="EMBL" id="JALBUR010000020">
    <property type="protein sequence ID" value="MDX8420055.1"/>
    <property type="molecule type" value="Genomic_DNA"/>
</dbReference>
<organism evidence="2 3">
    <name type="scientific">Grylomicrobium aquisgranensis</name>
    <dbReference type="NCBI Taxonomy" id="2926318"/>
    <lineage>
        <taxon>Bacteria</taxon>
        <taxon>Bacillati</taxon>
        <taxon>Bacillota</taxon>
        <taxon>Erysipelotrichia</taxon>
        <taxon>Erysipelotrichales</taxon>
        <taxon>Erysipelotrichaceae</taxon>
        <taxon>Grylomicrobium</taxon>
    </lineage>
</organism>
<dbReference type="RefSeq" id="WP_370596296.1">
    <property type="nucleotide sequence ID" value="NZ_JALBUR010000020.1"/>
</dbReference>
<dbReference type="Proteomes" id="UP001286174">
    <property type="component" value="Unassembled WGS sequence"/>
</dbReference>
<reference evidence="2 3" key="1">
    <citation type="submission" date="2022-03" db="EMBL/GenBank/DDBJ databases">
        <title>Novel taxa within the pig intestine.</title>
        <authorList>
            <person name="Wylensek D."/>
            <person name="Bishof K."/>
            <person name="Afrizal A."/>
            <person name="Clavel T."/>
        </authorList>
    </citation>
    <scope>NUCLEOTIDE SEQUENCE [LARGE SCALE GENOMIC DNA]</scope>
    <source>
        <strain evidence="2 3">CLA-KB-P133</strain>
    </source>
</reference>
<feature type="transmembrane region" description="Helical" evidence="1">
    <location>
        <begin position="32"/>
        <end position="56"/>
    </location>
</feature>
<evidence type="ECO:0000313" key="2">
    <source>
        <dbReference type="EMBL" id="MDX8420055.1"/>
    </source>
</evidence>
<keyword evidence="1" id="KW-0812">Transmembrane</keyword>
<name>A0AB35U560_9FIRM</name>
<sequence length="165" mass="18517">MFGKKFVIYITILITIISGVVAAEVYPTASFVYDVAMACFGSAFIGCIMTFLEYFAVRRSSMEFFMEETRKVAAAFSKVPIVAFSAPRKLVLNALAEEWANASDLFAESEKKCDAKNALIEWLKSFYRSDMSEIISQEELDKDYQQLITDAKSSIEKSAKAYIAL</sequence>
<evidence type="ECO:0000256" key="1">
    <source>
        <dbReference type="SAM" id="Phobius"/>
    </source>
</evidence>
<keyword evidence="3" id="KW-1185">Reference proteome</keyword>
<dbReference type="AlphaFoldDB" id="A0AB35U560"/>
<evidence type="ECO:0000313" key="3">
    <source>
        <dbReference type="Proteomes" id="UP001286174"/>
    </source>
</evidence>
<keyword evidence="1" id="KW-0472">Membrane</keyword>
<accession>A0AB35U560</accession>
<gene>
    <name evidence="2" type="ORF">MOZ60_08090</name>
</gene>
<comment type="caution">
    <text evidence="2">The sequence shown here is derived from an EMBL/GenBank/DDBJ whole genome shotgun (WGS) entry which is preliminary data.</text>
</comment>
<keyword evidence="1" id="KW-1133">Transmembrane helix</keyword>
<protein>
    <submittedName>
        <fullName evidence="2">Uncharacterized protein</fullName>
    </submittedName>
</protein>
<proteinExistence type="predicted"/>